<dbReference type="InterPro" id="IPR036396">
    <property type="entry name" value="Cyt_P450_sf"/>
</dbReference>
<gene>
    <name evidence="1" type="ORF">SRIMR7_01670</name>
</gene>
<accession>A0ABY3YT53</accession>
<dbReference type="Gene3D" id="1.10.630.10">
    <property type="entry name" value="Cytochrome P450"/>
    <property type="match status" value="1"/>
</dbReference>
<evidence type="ECO:0000313" key="1">
    <source>
        <dbReference type="EMBL" id="UNZ00844.1"/>
    </source>
</evidence>
<proteinExistence type="predicted"/>
<dbReference type="GO" id="GO:0016491">
    <property type="term" value="F:oxidoreductase activity"/>
    <property type="evidence" value="ECO:0007669"/>
    <property type="project" value="UniProtKB-KW"/>
</dbReference>
<keyword evidence="1" id="KW-0560">Oxidoreductase</keyword>
<evidence type="ECO:0000313" key="2">
    <source>
        <dbReference type="Proteomes" id="UP000829494"/>
    </source>
</evidence>
<sequence length="83" mass="9433">MCPLPYDRCRSRPLRTQTITRIAPALPISSTNPTSPLARLELRVMFEELLPRLSDTRRTAEPRYVRSNLVNGLKELAVEVTLA</sequence>
<organism evidence="1 2">
    <name type="scientific">Streptomyces rimosus subsp. rimosus</name>
    <dbReference type="NCBI Taxonomy" id="132474"/>
    <lineage>
        <taxon>Bacteria</taxon>
        <taxon>Bacillati</taxon>
        <taxon>Actinomycetota</taxon>
        <taxon>Actinomycetes</taxon>
        <taxon>Kitasatosporales</taxon>
        <taxon>Streptomycetaceae</taxon>
        <taxon>Streptomyces</taxon>
    </lineage>
</organism>
<reference evidence="1 2" key="1">
    <citation type="submission" date="2022-03" db="EMBL/GenBank/DDBJ databases">
        <title>Complete genome of Streptomyces rimosus ssp. rimosus R7 (=ATCC 10970).</title>
        <authorList>
            <person name="Beganovic S."/>
            <person name="Ruckert C."/>
            <person name="Busche T."/>
            <person name="Kalinowski J."/>
            <person name="Wittmann C."/>
        </authorList>
    </citation>
    <scope>NUCLEOTIDE SEQUENCE [LARGE SCALE GENOMIC DNA]</scope>
    <source>
        <strain evidence="1 2">R7</strain>
    </source>
</reference>
<keyword evidence="2" id="KW-1185">Reference proteome</keyword>
<dbReference type="EC" id="1.14.-.-" evidence="1"/>
<protein>
    <submittedName>
        <fullName evidence="1">Cytochrome P450-terp</fullName>
        <ecNumber evidence="1">1.14.-.-</ecNumber>
    </submittedName>
</protein>
<name>A0ABY3YT53_STRRM</name>
<dbReference type="EMBL" id="CP094298">
    <property type="protein sequence ID" value="UNZ00844.1"/>
    <property type="molecule type" value="Genomic_DNA"/>
</dbReference>
<dbReference type="Proteomes" id="UP000829494">
    <property type="component" value="Chromosome"/>
</dbReference>